<keyword evidence="12" id="KW-1133">Transmembrane helix</keyword>
<comment type="subcellular location">
    <subcellularLocation>
        <location evidence="2">Cell membrane</location>
        <topology evidence="2">Multi-pass membrane protein</topology>
    </subcellularLocation>
</comment>
<keyword evidence="16" id="KW-1185">Reference proteome</keyword>
<dbReference type="CDD" id="cd18773">
    <property type="entry name" value="PDC1_HK_sensor"/>
    <property type="match status" value="1"/>
</dbReference>
<dbReference type="SMART" id="SM00304">
    <property type="entry name" value="HAMP"/>
    <property type="match status" value="1"/>
</dbReference>
<keyword evidence="8 15" id="KW-0418">Kinase</keyword>
<keyword evidence="12" id="KW-0472">Membrane</keyword>
<dbReference type="InterPro" id="IPR003660">
    <property type="entry name" value="HAMP_dom"/>
</dbReference>
<evidence type="ECO:0000256" key="6">
    <source>
        <dbReference type="ARBA" id="ARBA00022679"/>
    </source>
</evidence>
<dbReference type="PANTHER" id="PTHR44936">
    <property type="entry name" value="SENSOR PROTEIN CREC"/>
    <property type="match status" value="1"/>
</dbReference>
<dbReference type="InterPro" id="IPR036890">
    <property type="entry name" value="HATPase_C_sf"/>
</dbReference>
<organism evidence="15 16">
    <name type="scientific">Desulfacinum infernum DSM 9756</name>
    <dbReference type="NCBI Taxonomy" id="1121391"/>
    <lineage>
        <taxon>Bacteria</taxon>
        <taxon>Pseudomonadati</taxon>
        <taxon>Thermodesulfobacteriota</taxon>
        <taxon>Syntrophobacteria</taxon>
        <taxon>Syntrophobacterales</taxon>
        <taxon>Syntrophobacteraceae</taxon>
        <taxon>Desulfacinum</taxon>
    </lineage>
</organism>
<dbReference type="PROSITE" id="PS50885">
    <property type="entry name" value="HAMP"/>
    <property type="match status" value="1"/>
</dbReference>
<gene>
    <name evidence="15" type="ORF">SAMN02745206_03250</name>
</gene>
<dbReference type="Gene3D" id="1.10.287.130">
    <property type="match status" value="1"/>
</dbReference>
<feature type="region of interest" description="Disordered" evidence="11">
    <location>
        <begin position="130"/>
        <end position="150"/>
    </location>
</feature>
<dbReference type="GO" id="GO:0005524">
    <property type="term" value="F:ATP binding"/>
    <property type="evidence" value="ECO:0007669"/>
    <property type="project" value="UniProtKB-KW"/>
</dbReference>
<keyword evidence="9" id="KW-0067">ATP-binding</keyword>
<dbReference type="InterPro" id="IPR005467">
    <property type="entry name" value="His_kinase_dom"/>
</dbReference>
<dbReference type="SUPFAM" id="SSF55874">
    <property type="entry name" value="ATPase domain of HSP90 chaperone/DNA topoisomerase II/histidine kinase"/>
    <property type="match status" value="1"/>
</dbReference>
<feature type="domain" description="Histidine kinase" evidence="13">
    <location>
        <begin position="403"/>
        <end position="616"/>
    </location>
</feature>
<sequence length="617" mass="66997">MPKRIFHRFLLVLALLTALPVGLMGIASYSLAKRTLIGTALMHMETIAEDHRNHLDFWYRERLQDLSTLASLPLVRIVCSHCSMAGCAIESGETLEAVRASLLSVADKTPFYEAMALYSADGRLLAATGHEDDAAETSPPGPPPHEPVFGTPVRGPDGLWHVTIRAPVLGENGSVVGAVEGVVNMSRSLDPMMTDRAGLGVSGRTYLLTPEREIVTRIHGLKPPAGEAGNPSPDSSAIREALAGQSGSGIYKDFEGREVVGAYLWLPHYRLGLFAEMATREILAPVRWMLTWTVGTVAALLLICFVTARVAADRMSRPIVAMSEAARRMADGDFSVEIDASRRDELGVLADSFNEMARRTAQTLEELRANERSLRRAYEAQKALQNRLVQSEKLAAVGELVAGVVHEMRNPLSSVKLNLQILRRSLGREGPPAEHFAIALEQVQLLENMFRDLLDYSKPLQLDARPVSLEALVNRALEQASAEVSLDGVEVEKDLGPGLPNVMADEERAVQVLVNVIKNAVQNAEGSLGLRFEATLRDNPTGSDPALRLSVRDTGPGIPPQHVPRLFQPFFTTRTKGTGLGLSIVKKIMDAHGGNVGVQSEPGRGTTVHLDFPISGR</sequence>
<dbReference type="CDD" id="cd00082">
    <property type="entry name" value="HisKA"/>
    <property type="match status" value="1"/>
</dbReference>
<evidence type="ECO:0000256" key="11">
    <source>
        <dbReference type="SAM" id="MobiDB-lite"/>
    </source>
</evidence>
<keyword evidence="12" id="KW-0812">Transmembrane</keyword>
<dbReference type="EMBL" id="FQVB01000041">
    <property type="protein sequence ID" value="SHG09490.1"/>
    <property type="molecule type" value="Genomic_DNA"/>
</dbReference>
<evidence type="ECO:0000256" key="3">
    <source>
        <dbReference type="ARBA" id="ARBA00012438"/>
    </source>
</evidence>
<protein>
    <recommendedName>
        <fullName evidence="3">histidine kinase</fullName>
        <ecNumber evidence="3">2.7.13.3</ecNumber>
    </recommendedName>
</protein>
<keyword evidence="6" id="KW-0808">Transferase</keyword>
<keyword evidence="10" id="KW-0175">Coiled coil</keyword>
<dbReference type="Proteomes" id="UP000184076">
    <property type="component" value="Unassembled WGS sequence"/>
</dbReference>
<evidence type="ECO:0000256" key="10">
    <source>
        <dbReference type="SAM" id="Coils"/>
    </source>
</evidence>
<dbReference type="Gene3D" id="6.10.340.10">
    <property type="match status" value="1"/>
</dbReference>
<comment type="catalytic activity">
    <reaction evidence="1">
        <text>ATP + protein L-histidine = ADP + protein N-phospho-L-histidine.</text>
        <dbReference type="EC" id="2.7.13.3"/>
    </reaction>
</comment>
<dbReference type="SMART" id="SM00388">
    <property type="entry name" value="HisKA"/>
    <property type="match status" value="1"/>
</dbReference>
<evidence type="ECO:0000256" key="2">
    <source>
        <dbReference type="ARBA" id="ARBA00004651"/>
    </source>
</evidence>
<dbReference type="RefSeq" id="WP_178372020.1">
    <property type="nucleotide sequence ID" value="NZ_FQVB01000041.1"/>
</dbReference>
<evidence type="ECO:0000256" key="12">
    <source>
        <dbReference type="SAM" id="Phobius"/>
    </source>
</evidence>
<dbReference type="STRING" id="1121391.SAMN02745206_03250"/>
<evidence type="ECO:0000256" key="9">
    <source>
        <dbReference type="ARBA" id="ARBA00022840"/>
    </source>
</evidence>
<evidence type="ECO:0000313" key="15">
    <source>
        <dbReference type="EMBL" id="SHG09490.1"/>
    </source>
</evidence>
<dbReference type="InterPro" id="IPR003661">
    <property type="entry name" value="HisK_dim/P_dom"/>
</dbReference>
<feature type="coiled-coil region" evidence="10">
    <location>
        <begin position="350"/>
        <end position="384"/>
    </location>
</feature>
<proteinExistence type="predicted"/>
<dbReference type="InterPro" id="IPR036097">
    <property type="entry name" value="HisK_dim/P_sf"/>
</dbReference>
<dbReference type="CDD" id="cd18774">
    <property type="entry name" value="PDC2_HK_sensor"/>
    <property type="match status" value="1"/>
</dbReference>
<dbReference type="Gene3D" id="3.30.450.20">
    <property type="entry name" value="PAS domain"/>
    <property type="match status" value="1"/>
</dbReference>
<evidence type="ECO:0000256" key="7">
    <source>
        <dbReference type="ARBA" id="ARBA00022741"/>
    </source>
</evidence>
<dbReference type="CDD" id="cd06225">
    <property type="entry name" value="HAMP"/>
    <property type="match status" value="1"/>
</dbReference>
<dbReference type="SMART" id="SM00387">
    <property type="entry name" value="HATPase_c"/>
    <property type="match status" value="1"/>
</dbReference>
<feature type="domain" description="HAMP" evidence="14">
    <location>
        <begin position="313"/>
        <end position="365"/>
    </location>
</feature>
<dbReference type="InterPro" id="IPR004358">
    <property type="entry name" value="Sig_transdc_His_kin-like_C"/>
</dbReference>
<dbReference type="SUPFAM" id="SSF158472">
    <property type="entry name" value="HAMP domain-like"/>
    <property type="match status" value="1"/>
</dbReference>
<evidence type="ECO:0000313" key="16">
    <source>
        <dbReference type="Proteomes" id="UP000184076"/>
    </source>
</evidence>
<dbReference type="InterPro" id="IPR003594">
    <property type="entry name" value="HATPase_dom"/>
</dbReference>
<keyword evidence="4" id="KW-1003">Cell membrane</keyword>
<evidence type="ECO:0000256" key="5">
    <source>
        <dbReference type="ARBA" id="ARBA00022553"/>
    </source>
</evidence>
<dbReference type="Pfam" id="PF02518">
    <property type="entry name" value="HATPase_c"/>
    <property type="match status" value="1"/>
</dbReference>
<dbReference type="InterPro" id="IPR050980">
    <property type="entry name" value="2C_sensor_his_kinase"/>
</dbReference>
<dbReference type="PRINTS" id="PR00344">
    <property type="entry name" value="BCTRLSENSOR"/>
</dbReference>
<dbReference type="SUPFAM" id="SSF47384">
    <property type="entry name" value="Homodimeric domain of signal transducing histidine kinase"/>
    <property type="match status" value="1"/>
</dbReference>
<dbReference type="GO" id="GO:0005886">
    <property type="term" value="C:plasma membrane"/>
    <property type="evidence" value="ECO:0007669"/>
    <property type="project" value="UniProtKB-SubCell"/>
</dbReference>
<evidence type="ECO:0000256" key="4">
    <source>
        <dbReference type="ARBA" id="ARBA00022475"/>
    </source>
</evidence>
<feature type="transmembrane region" description="Helical" evidence="12">
    <location>
        <begin position="288"/>
        <end position="312"/>
    </location>
</feature>
<reference evidence="16" key="1">
    <citation type="submission" date="2016-11" db="EMBL/GenBank/DDBJ databases">
        <authorList>
            <person name="Varghese N."/>
            <person name="Submissions S."/>
        </authorList>
    </citation>
    <scope>NUCLEOTIDE SEQUENCE [LARGE SCALE GENOMIC DNA]</scope>
    <source>
        <strain evidence="16">DSM 9756</strain>
    </source>
</reference>
<evidence type="ECO:0000256" key="8">
    <source>
        <dbReference type="ARBA" id="ARBA00022777"/>
    </source>
</evidence>
<dbReference type="PROSITE" id="PS50109">
    <property type="entry name" value="HIS_KIN"/>
    <property type="match status" value="1"/>
</dbReference>
<dbReference type="Gene3D" id="3.30.565.10">
    <property type="entry name" value="Histidine kinase-like ATPase, C-terminal domain"/>
    <property type="match status" value="1"/>
</dbReference>
<evidence type="ECO:0000259" key="14">
    <source>
        <dbReference type="PROSITE" id="PS50885"/>
    </source>
</evidence>
<dbReference type="EC" id="2.7.13.3" evidence="3"/>
<dbReference type="AlphaFoldDB" id="A0A1M5H0J9"/>
<dbReference type="Pfam" id="PF00672">
    <property type="entry name" value="HAMP"/>
    <property type="match status" value="1"/>
</dbReference>
<keyword evidence="5" id="KW-0597">Phosphoprotein</keyword>
<evidence type="ECO:0000256" key="1">
    <source>
        <dbReference type="ARBA" id="ARBA00000085"/>
    </source>
</evidence>
<dbReference type="PANTHER" id="PTHR44936:SF10">
    <property type="entry name" value="SENSOR PROTEIN RSTB"/>
    <property type="match status" value="1"/>
</dbReference>
<name>A0A1M5H0J9_9BACT</name>
<evidence type="ECO:0000259" key="13">
    <source>
        <dbReference type="PROSITE" id="PS50109"/>
    </source>
</evidence>
<accession>A0A1M5H0J9</accession>
<dbReference type="GO" id="GO:0000155">
    <property type="term" value="F:phosphorelay sensor kinase activity"/>
    <property type="evidence" value="ECO:0007669"/>
    <property type="project" value="InterPro"/>
</dbReference>
<dbReference type="Pfam" id="PF00512">
    <property type="entry name" value="HisKA"/>
    <property type="match status" value="1"/>
</dbReference>
<keyword evidence="7" id="KW-0547">Nucleotide-binding</keyword>